<keyword evidence="3" id="KW-0804">Transcription</keyword>
<sequence length="189" mass="20082">MVPKLWDATIESHRQVVHQAILDVTAALVRAHGPAAVSMSQIAKDAGIGRATLYKYFPDVTAIVTAWQEQQIARHLDRLAAAGETQQDPAVRLTATLTAYASAIHAHHDDKLFALVHSNDHAGRAQDKLRTFLAGVIAEAAATGTVRTDAEPGHLADYCLFALAAAATMPDEAAVGKLVDIVHTGLRPG</sequence>
<keyword evidence="1" id="KW-0805">Transcription regulation</keyword>
<dbReference type="EMBL" id="OBDY01000026">
    <property type="protein sequence ID" value="SNY64124.1"/>
    <property type="molecule type" value="Genomic_DNA"/>
</dbReference>
<keyword evidence="7" id="KW-1185">Reference proteome</keyword>
<reference evidence="6 7" key="1">
    <citation type="submission" date="2017-09" db="EMBL/GenBank/DDBJ databases">
        <authorList>
            <person name="Ehlers B."/>
            <person name="Leendertz F.H."/>
        </authorList>
    </citation>
    <scope>NUCLEOTIDE SEQUENCE [LARGE SCALE GENOMIC DNA]</scope>
    <source>
        <strain evidence="6 7">CGMCC 4.6857</strain>
    </source>
</reference>
<feature type="DNA-binding region" description="H-T-H motif" evidence="4">
    <location>
        <begin position="38"/>
        <end position="57"/>
    </location>
</feature>
<dbReference type="Pfam" id="PF00440">
    <property type="entry name" value="TetR_N"/>
    <property type="match status" value="1"/>
</dbReference>
<dbReference type="PANTHER" id="PTHR30055">
    <property type="entry name" value="HTH-TYPE TRANSCRIPTIONAL REGULATOR RUTR"/>
    <property type="match status" value="1"/>
</dbReference>
<evidence type="ECO:0000256" key="2">
    <source>
        <dbReference type="ARBA" id="ARBA00023125"/>
    </source>
</evidence>
<dbReference type="PROSITE" id="PS50977">
    <property type="entry name" value="HTH_TETR_2"/>
    <property type="match status" value="1"/>
</dbReference>
<dbReference type="Gene3D" id="1.10.357.10">
    <property type="entry name" value="Tetracycline Repressor, domain 2"/>
    <property type="match status" value="1"/>
</dbReference>
<feature type="domain" description="HTH tetR-type" evidence="5">
    <location>
        <begin position="15"/>
        <end position="75"/>
    </location>
</feature>
<dbReference type="InterPro" id="IPR009057">
    <property type="entry name" value="Homeodomain-like_sf"/>
</dbReference>
<evidence type="ECO:0000256" key="3">
    <source>
        <dbReference type="ARBA" id="ARBA00023163"/>
    </source>
</evidence>
<accession>A0A285JUW6</accession>
<dbReference type="GO" id="GO:0000976">
    <property type="term" value="F:transcription cis-regulatory region binding"/>
    <property type="evidence" value="ECO:0007669"/>
    <property type="project" value="TreeGrafter"/>
</dbReference>
<evidence type="ECO:0000256" key="4">
    <source>
        <dbReference type="PROSITE-ProRule" id="PRU00335"/>
    </source>
</evidence>
<dbReference type="InterPro" id="IPR036271">
    <property type="entry name" value="Tet_transcr_reg_TetR-rel_C_sf"/>
</dbReference>
<dbReference type="SUPFAM" id="SSF46689">
    <property type="entry name" value="Homeodomain-like"/>
    <property type="match status" value="1"/>
</dbReference>
<evidence type="ECO:0000313" key="6">
    <source>
        <dbReference type="EMBL" id="SNY64124.1"/>
    </source>
</evidence>
<dbReference type="GO" id="GO:0003700">
    <property type="term" value="F:DNA-binding transcription factor activity"/>
    <property type="evidence" value="ECO:0007669"/>
    <property type="project" value="TreeGrafter"/>
</dbReference>
<protein>
    <submittedName>
        <fullName evidence="6">DNA-binding transcriptional regulator, AcrR family</fullName>
    </submittedName>
</protein>
<keyword evidence="2 4" id="KW-0238">DNA-binding</keyword>
<proteinExistence type="predicted"/>
<dbReference type="AlphaFoldDB" id="A0A285JUW6"/>
<evidence type="ECO:0000259" key="5">
    <source>
        <dbReference type="PROSITE" id="PS50977"/>
    </source>
</evidence>
<dbReference type="Proteomes" id="UP000219612">
    <property type="component" value="Unassembled WGS sequence"/>
</dbReference>
<dbReference type="PANTHER" id="PTHR30055:SF234">
    <property type="entry name" value="HTH-TYPE TRANSCRIPTIONAL REGULATOR BETI"/>
    <property type="match status" value="1"/>
</dbReference>
<evidence type="ECO:0000313" key="7">
    <source>
        <dbReference type="Proteomes" id="UP000219612"/>
    </source>
</evidence>
<name>A0A285JUW6_9ACTN</name>
<gene>
    <name evidence="6" type="ORF">SAMN05421748_12646</name>
</gene>
<organism evidence="6 7">
    <name type="scientific">Paractinoplanes atraurantiacus</name>
    <dbReference type="NCBI Taxonomy" id="1036182"/>
    <lineage>
        <taxon>Bacteria</taxon>
        <taxon>Bacillati</taxon>
        <taxon>Actinomycetota</taxon>
        <taxon>Actinomycetes</taxon>
        <taxon>Micromonosporales</taxon>
        <taxon>Micromonosporaceae</taxon>
        <taxon>Paractinoplanes</taxon>
    </lineage>
</organism>
<dbReference type="InterPro" id="IPR001647">
    <property type="entry name" value="HTH_TetR"/>
</dbReference>
<evidence type="ECO:0000256" key="1">
    <source>
        <dbReference type="ARBA" id="ARBA00023015"/>
    </source>
</evidence>
<dbReference type="SUPFAM" id="SSF48498">
    <property type="entry name" value="Tetracyclin repressor-like, C-terminal domain"/>
    <property type="match status" value="1"/>
</dbReference>
<dbReference type="Pfam" id="PF21597">
    <property type="entry name" value="TetR_C_43"/>
    <property type="match status" value="1"/>
</dbReference>
<dbReference type="InterPro" id="IPR049445">
    <property type="entry name" value="TetR_SbtR-like_C"/>
</dbReference>
<dbReference type="InterPro" id="IPR050109">
    <property type="entry name" value="HTH-type_TetR-like_transc_reg"/>
</dbReference>